<comment type="function">
    <text evidence="3">Catalyzes the removal of a penultimate prolyl residue from the N-termini of peptides.</text>
</comment>
<sequence>MRASGLIHHPLASSFVKVQSNINISPFDSCDIRIIMDRNDSNKYPAKQHARRVAAQLGISTGLVYLVGQPTVNWSDSDQERLFRQRRYFYYLSGTDEADCYLTYDIRADLLTLYVPNFDLRRAIWMGPTLTVEEAQARYDVDDVRYYDSLQGDIEHWAAKNNQTSPVYILHDSQRPTMVSMNFNLDAALLRPAMDAARGVKDEYEIELIRQANKISGLAHRKILESIGRMTSESEIEGSFLDTCVSHGARNQAYQLIAGSGENAAVLHYSKNNEPLEGRQLVCLDAGAEWNCYACDVTRTIPLSTTGDWPSVHARNIYHVVEEMQEECIKRIKIGVRFLDLHVLAHEIAIRRLLQFGILKGGSVEEIRKSGASTVFFPHGLGHHVGLEVHDVSGKSLTALRDDHYDAMLIPAIGHSPCTLSASYLEEGMVVTVEPGVYFSRFALANARKQPLAKYIDFEVAAEYVPVGGVRIEDDILVTKTGYENLTTAPKGNEMVEIIRRGIGN</sequence>
<dbReference type="VEuPathDB" id="FungiDB:ASPWEDRAFT_485396"/>
<evidence type="ECO:0000313" key="16">
    <source>
        <dbReference type="EMBL" id="OJJ34944.1"/>
    </source>
</evidence>
<dbReference type="InterPro" id="IPR001131">
    <property type="entry name" value="Peptidase_M24B_aminopep-P_CS"/>
</dbReference>
<evidence type="ECO:0000256" key="9">
    <source>
        <dbReference type="ARBA" id="ARBA00022801"/>
    </source>
</evidence>
<evidence type="ECO:0000256" key="12">
    <source>
        <dbReference type="ARBA" id="ARBA00030849"/>
    </source>
</evidence>
<dbReference type="EC" id="3.4.11.9" evidence="5"/>
<keyword evidence="17" id="KW-1185">Reference proteome</keyword>
<accession>A0A1L9RJ56</accession>
<reference evidence="17" key="1">
    <citation type="journal article" date="2017" name="Genome Biol.">
        <title>Comparative genomics reveals high biological diversity and specific adaptations in the industrially and medically important fungal genus Aspergillus.</title>
        <authorList>
            <person name="de Vries R.P."/>
            <person name="Riley R."/>
            <person name="Wiebenga A."/>
            <person name="Aguilar-Osorio G."/>
            <person name="Amillis S."/>
            <person name="Uchima C.A."/>
            <person name="Anderluh G."/>
            <person name="Asadollahi M."/>
            <person name="Askin M."/>
            <person name="Barry K."/>
            <person name="Battaglia E."/>
            <person name="Bayram O."/>
            <person name="Benocci T."/>
            <person name="Braus-Stromeyer S.A."/>
            <person name="Caldana C."/>
            <person name="Canovas D."/>
            <person name="Cerqueira G.C."/>
            <person name="Chen F."/>
            <person name="Chen W."/>
            <person name="Choi C."/>
            <person name="Clum A."/>
            <person name="Dos Santos R.A."/>
            <person name="Damasio A.R."/>
            <person name="Diallinas G."/>
            <person name="Emri T."/>
            <person name="Fekete E."/>
            <person name="Flipphi M."/>
            <person name="Freyberg S."/>
            <person name="Gallo A."/>
            <person name="Gournas C."/>
            <person name="Habgood R."/>
            <person name="Hainaut M."/>
            <person name="Harispe M.L."/>
            <person name="Henrissat B."/>
            <person name="Hilden K.S."/>
            <person name="Hope R."/>
            <person name="Hossain A."/>
            <person name="Karabika E."/>
            <person name="Karaffa L."/>
            <person name="Karanyi Z."/>
            <person name="Krasevec N."/>
            <person name="Kuo A."/>
            <person name="Kusch H."/>
            <person name="LaButti K."/>
            <person name="Lagendijk E.L."/>
            <person name="Lapidus A."/>
            <person name="Levasseur A."/>
            <person name="Lindquist E."/>
            <person name="Lipzen A."/>
            <person name="Logrieco A.F."/>
            <person name="MacCabe A."/>
            <person name="Maekelae M.R."/>
            <person name="Malavazi I."/>
            <person name="Melin P."/>
            <person name="Meyer V."/>
            <person name="Mielnichuk N."/>
            <person name="Miskei M."/>
            <person name="Molnar A.P."/>
            <person name="Mule G."/>
            <person name="Ngan C.Y."/>
            <person name="Orejas M."/>
            <person name="Orosz E."/>
            <person name="Ouedraogo J.P."/>
            <person name="Overkamp K.M."/>
            <person name="Park H.-S."/>
            <person name="Perrone G."/>
            <person name="Piumi F."/>
            <person name="Punt P.J."/>
            <person name="Ram A.F."/>
            <person name="Ramon A."/>
            <person name="Rauscher S."/>
            <person name="Record E."/>
            <person name="Riano-Pachon D.M."/>
            <person name="Robert V."/>
            <person name="Roehrig J."/>
            <person name="Ruller R."/>
            <person name="Salamov A."/>
            <person name="Salih N.S."/>
            <person name="Samson R.A."/>
            <person name="Sandor E."/>
            <person name="Sanguinetti M."/>
            <person name="Schuetze T."/>
            <person name="Sepcic K."/>
            <person name="Shelest E."/>
            <person name="Sherlock G."/>
            <person name="Sophianopoulou V."/>
            <person name="Squina F.M."/>
            <person name="Sun H."/>
            <person name="Susca A."/>
            <person name="Todd R.B."/>
            <person name="Tsang A."/>
            <person name="Unkles S.E."/>
            <person name="van de Wiele N."/>
            <person name="van Rossen-Uffink D."/>
            <person name="Oliveira J.V."/>
            <person name="Vesth T.C."/>
            <person name="Visser J."/>
            <person name="Yu J.-H."/>
            <person name="Zhou M."/>
            <person name="Andersen M.R."/>
            <person name="Archer D.B."/>
            <person name="Baker S.E."/>
            <person name="Benoit I."/>
            <person name="Brakhage A.A."/>
            <person name="Braus G.H."/>
            <person name="Fischer R."/>
            <person name="Frisvad J.C."/>
            <person name="Goldman G.H."/>
            <person name="Houbraken J."/>
            <person name="Oakley B."/>
            <person name="Pocsi I."/>
            <person name="Scazzocchio C."/>
            <person name="Seiboth B."/>
            <person name="vanKuyk P.A."/>
            <person name="Wortman J."/>
            <person name="Dyer P.S."/>
            <person name="Grigoriev I.V."/>
        </authorList>
    </citation>
    <scope>NUCLEOTIDE SEQUENCE [LARGE SCALE GENOMIC DNA]</scope>
    <source>
        <strain evidence="17">DTO 134E9</strain>
    </source>
</reference>
<keyword evidence="7" id="KW-0645">Protease</keyword>
<keyword evidence="8 14" id="KW-0479">Metal-binding</keyword>
<keyword evidence="6" id="KW-0031">Aminopeptidase</keyword>
<protein>
    <recommendedName>
        <fullName evidence="5">Xaa-Pro aminopeptidase</fullName>
        <ecNumber evidence="5">3.4.11.9</ecNumber>
    </recommendedName>
    <alternativeName>
        <fullName evidence="12">Aminoacylproline aminopeptidase</fullName>
    </alternativeName>
    <alternativeName>
        <fullName evidence="13">Prolidase</fullName>
    </alternativeName>
</protein>
<dbReference type="PANTHER" id="PTHR43226">
    <property type="entry name" value="XAA-PRO AMINOPEPTIDASE 3"/>
    <property type="match status" value="1"/>
</dbReference>
<dbReference type="SMART" id="SM01011">
    <property type="entry name" value="AMP_N"/>
    <property type="match status" value="1"/>
</dbReference>
<dbReference type="PANTHER" id="PTHR43226:SF3">
    <property type="entry name" value="XAA-PRO AMINOPEPTIDASE AN0832-RELATED"/>
    <property type="match status" value="1"/>
</dbReference>
<dbReference type="GO" id="GO:0006508">
    <property type="term" value="P:proteolysis"/>
    <property type="evidence" value="ECO:0007669"/>
    <property type="project" value="UniProtKB-KW"/>
</dbReference>
<evidence type="ECO:0000256" key="7">
    <source>
        <dbReference type="ARBA" id="ARBA00022670"/>
    </source>
</evidence>
<comment type="cofactor">
    <cofactor evidence="2">
        <name>Mn(2+)</name>
        <dbReference type="ChEBI" id="CHEBI:29035"/>
    </cofactor>
</comment>
<evidence type="ECO:0000313" key="17">
    <source>
        <dbReference type="Proteomes" id="UP000184383"/>
    </source>
</evidence>
<dbReference type="GeneID" id="63752969"/>
<dbReference type="GO" id="GO:0070006">
    <property type="term" value="F:metalloaminopeptidase activity"/>
    <property type="evidence" value="ECO:0007669"/>
    <property type="project" value="InterPro"/>
</dbReference>
<dbReference type="RefSeq" id="XP_040688620.1">
    <property type="nucleotide sequence ID" value="XM_040837121.1"/>
</dbReference>
<organism evidence="16 17">
    <name type="scientific">Aspergillus wentii DTO 134E9</name>
    <dbReference type="NCBI Taxonomy" id="1073089"/>
    <lineage>
        <taxon>Eukaryota</taxon>
        <taxon>Fungi</taxon>
        <taxon>Dikarya</taxon>
        <taxon>Ascomycota</taxon>
        <taxon>Pezizomycotina</taxon>
        <taxon>Eurotiomycetes</taxon>
        <taxon>Eurotiomycetidae</taxon>
        <taxon>Eurotiales</taxon>
        <taxon>Aspergillaceae</taxon>
        <taxon>Aspergillus</taxon>
        <taxon>Aspergillus subgen. Cremei</taxon>
    </lineage>
</organism>
<evidence type="ECO:0000256" key="4">
    <source>
        <dbReference type="ARBA" id="ARBA00008766"/>
    </source>
</evidence>
<evidence type="ECO:0000256" key="3">
    <source>
        <dbReference type="ARBA" id="ARBA00002443"/>
    </source>
</evidence>
<evidence type="ECO:0000256" key="2">
    <source>
        <dbReference type="ARBA" id="ARBA00001936"/>
    </source>
</evidence>
<dbReference type="SUPFAM" id="SSF53092">
    <property type="entry name" value="Creatinase/prolidase N-terminal domain"/>
    <property type="match status" value="1"/>
</dbReference>
<dbReference type="Gene3D" id="3.40.350.10">
    <property type="entry name" value="Creatinase/prolidase N-terminal domain"/>
    <property type="match status" value="1"/>
</dbReference>
<evidence type="ECO:0000256" key="6">
    <source>
        <dbReference type="ARBA" id="ARBA00022438"/>
    </source>
</evidence>
<dbReference type="InterPro" id="IPR007865">
    <property type="entry name" value="Aminopep_P_N"/>
</dbReference>
<comment type="similarity">
    <text evidence="4 14">Belongs to the peptidase M24B family.</text>
</comment>
<dbReference type="AlphaFoldDB" id="A0A1L9RJ56"/>
<evidence type="ECO:0000256" key="8">
    <source>
        <dbReference type="ARBA" id="ARBA00022723"/>
    </source>
</evidence>
<keyword evidence="10" id="KW-0482">Metalloprotease</keyword>
<name>A0A1L9RJ56_ASPWE</name>
<dbReference type="GO" id="GO:0030145">
    <property type="term" value="F:manganese ion binding"/>
    <property type="evidence" value="ECO:0007669"/>
    <property type="project" value="InterPro"/>
</dbReference>
<dbReference type="InterPro" id="IPR036005">
    <property type="entry name" value="Creatinase/aminopeptidase-like"/>
</dbReference>
<evidence type="ECO:0000256" key="10">
    <source>
        <dbReference type="ARBA" id="ARBA00023049"/>
    </source>
</evidence>
<dbReference type="InterPro" id="IPR000994">
    <property type="entry name" value="Pept_M24"/>
</dbReference>
<dbReference type="STRING" id="1073089.A0A1L9RJ56"/>
<dbReference type="InterPro" id="IPR052433">
    <property type="entry name" value="X-Pro_dipept-like"/>
</dbReference>
<dbReference type="Pfam" id="PF00557">
    <property type="entry name" value="Peptidase_M24"/>
    <property type="match status" value="1"/>
</dbReference>
<dbReference type="Pfam" id="PF05195">
    <property type="entry name" value="AMP_N"/>
    <property type="match status" value="1"/>
</dbReference>
<dbReference type="PROSITE" id="PS00491">
    <property type="entry name" value="PROLINE_PEPTIDASE"/>
    <property type="match status" value="1"/>
</dbReference>
<evidence type="ECO:0000256" key="5">
    <source>
        <dbReference type="ARBA" id="ARBA00012574"/>
    </source>
</evidence>
<dbReference type="EMBL" id="KV878212">
    <property type="protein sequence ID" value="OJJ34944.1"/>
    <property type="molecule type" value="Genomic_DNA"/>
</dbReference>
<evidence type="ECO:0000256" key="1">
    <source>
        <dbReference type="ARBA" id="ARBA00001424"/>
    </source>
</evidence>
<keyword evidence="9" id="KW-0378">Hydrolase</keyword>
<dbReference type="Proteomes" id="UP000184383">
    <property type="component" value="Unassembled WGS sequence"/>
</dbReference>
<dbReference type="OrthoDB" id="10261878at2759"/>
<gene>
    <name evidence="16" type="ORF">ASPWEDRAFT_485396</name>
</gene>
<evidence type="ECO:0000256" key="14">
    <source>
        <dbReference type="RuleBase" id="RU000590"/>
    </source>
</evidence>
<dbReference type="CDD" id="cd01087">
    <property type="entry name" value="Prolidase"/>
    <property type="match status" value="1"/>
</dbReference>
<dbReference type="Gene3D" id="3.90.230.10">
    <property type="entry name" value="Creatinase/methionine aminopeptidase superfamily"/>
    <property type="match status" value="1"/>
</dbReference>
<dbReference type="SUPFAM" id="SSF55920">
    <property type="entry name" value="Creatinase/aminopeptidase"/>
    <property type="match status" value="1"/>
</dbReference>
<evidence type="ECO:0000259" key="15">
    <source>
        <dbReference type="SMART" id="SM01011"/>
    </source>
</evidence>
<evidence type="ECO:0000256" key="11">
    <source>
        <dbReference type="ARBA" id="ARBA00023211"/>
    </source>
</evidence>
<evidence type="ECO:0000256" key="13">
    <source>
        <dbReference type="ARBA" id="ARBA00032413"/>
    </source>
</evidence>
<keyword evidence="11" id="KW-0464">Manganese</keyword>
<feature type="domain" description="Aminopeptidase P N-terminal" evidence="15">
    <location>
        <begin position="44"/>
        <end position="176"/>
    </location>
</feature>
<dbReference type="InterPro" id="IPR029149">
    <property type="entry name" value="Creatin/AminoP/Spt16_N"/>
</dbReference>
<proteinExistence type="inferred from homology"/>
<comment type="catalytic activity">
    <reaction evidence="1">
        <text>Release of any N-terminal amino acid, including proline, that is linked to proline, even from a dipeptide or tripeptide.</text>
        <dbReference type="EC" id="3.4.11.9"/>
    </reaction>
</comment>